<dbReference type="EMBL" id="BMNL01000001">
    <property type="protein sequence ID" value="GGP20006.1"/>
    <property type="molecule type" value="Genomic_DNA"/>
</dbReference>
<dbReference type="InterPro" id="IPR042087">
    <property type="entry name" value="DNA_pol_B_thumb"/>
</dbReference>
<keyword evidence="11" id="KW-1185">Reference proteome</keyword>
<sequence>MRVKIFPVDVTYGITGSEPEIRVFGVDPAGRPIAIAHRGFRPYFYAVVEGERALAGLKRMKDVISVSKESKKLFGRPIDVIRVTVTSPDKVREARERAKAVTGVKDVLEADIRFTLRYMIDKGIKPGWVEYEVEEGGQLGRGVEASYRALGDPVQLDSIDVPHLKYVALDIETYNPRGTPSPERDPIIIISLMDWNGNIYLFINDGDEGKMIGEFISKFNELNPDIVFGYNSGRFDLPYLSRRASLLGIGLPLSKYGTEPEQSTYGHWSIIGRAHIDLFNIIDEMSDVKRKSLDYAAEHFGVMKRSERTLIPGHRIYEYWDDPVKREELLKYARDDVVSTLRLGEKLLPHVIQLASISGLPLDQVVEASVGARVEWMIMHEAFKIGELAPNRVDRESEPYKGAMVLEPRPGLHENVVVLDFSSMYPSIMMRFNVSPDTLTDEAECDCYVAPEVGHKFLKSPRGLYPSMLQKLVEARRIIRDEMKRFKEGSPEFIYLDERQRALKIMANAMYGYCGWAGARWYRREVAEAVTAWGRSLLMDAIRHAESMGGKVIYGDTDSLFLLNDENVVRSVMDYMADKGFEVKVDKTYVKLLITESKKRYVGLLENGEVDIVGFEAVRGDWCDLAKEVQETVAELALKQGVDAAVNYVRAVVDELRRGGRSVDELIIWKTLDKSVDEYKANAPHVAAARKLLERGFKVGKGDSIGFIVLRGEGRLADRVMPVPLLKGGEEVDVDYYVEKQVIPAAMRILEPLGVDENRLIGKRGGGSILDFLG</sequence>
<comment type="similarity">
    <text evidence="1 7">Belongs to the DNA polymerase type-B family.</text>
</comment>
<dbReference type="SUPFAM" id="SSF53098">
    <property type="entry name" value="Ribonuclease H-like"/>
    <property type="match status" value="1"/>
</dbReference>
<dbReference type="GO" id="GO:0000166">
    <property type="term" value="F:nucleotide binding"/>
    <property type="evidence" value="ECO:0007669"/>
    <property type="project" value="InterPro"/>
</dbReference>
<dbReference type="InterPro" id="IPR017964">
    <property type="entry name" value="DNA-dir_DNA_pol_B_CS"/>
</dbReference>
<name>A0A830GSX5_9CREN</name>
<evidence type="ECO:0000259" key="8">
    <source>
        <dbReference type="Pfam" id="PF00136"/>
    </source>
</evidence>
<evidence type="ECO:0000256" key="6">
    <source>
        <dbReference type="ARBA" id="ARBA00049244"/>
    </source>
</evidence>
<keyword evidence="4 7" id="KW-0239">DNA-directed DNA polymerase</keyword>
<keyword evidence="5 7" id="KW-0238">DNA-binding</keyword>
<protein>
    <recommendedName>
        <fullName evidence="7">DNA polymerase</fullName>
        <ecNumber evidence="7">2.7.7.7</ecNumber>
    </recommendedName>
</protein>
<dbReference type="Gene3D" id="1.10.132.60">
    <property type="entry name" value="DNA polymerase family B, C-terminal domain"/>
    <property type="match status" value="1"/>
</dbReference>
<comment type="catalytic activity">
    <reaction evidence="6 7">
        <text>DNA(n) + a 2'-deoxyribonucleoside 5'-triphosphate = DNA(n+1) + diphosphate</text>
        <dbReference type="Rhea" id="RHEA:22508"/>
        <dbReference type="Rhea" id="RHEA-COMP:17339"/>
        <dbReference type="Rhea" id="RHEA-COMP:17340"/>
        <dbReference type="ChEBI" id="CHEBI:33019"/>
        <dbReference type="ChEBI" id="CHEBI:61560"/>
        <dbReference type="ChEBI" id="CHEBI:173112"/>
        <dbReference type="EC" id="2.7.7.7"/>
    </reaction>
</comment>
<dbReference type="SUPFAM" id="SSF56672">
    <property type="entry name" value="DNA/RNA polymerases"/>
    <property type="match status" value="1"/>
</dbReference>
<feature type="domain" description="DNA-directed DNA polymerase family B multifunctional" evidence="8">
    <location>
        <begin position="361"/>
        <end position="752"/>
    </location>
</feature>
<dbReference type="AlphaFoldDB" id="A0A830GSX5"/>
<dbReference type="SMART" id="SM00486">
    <property type="entry name" value="POLBc"/>
    <property type="match status" value="1"/>
</dbReference>
<dbReference type="InterPro" id="IPR050240">
    <property type="entry name" value="DNA_pol_type-B"/>
</dbReference>
<evidence type="ECO:0000256" key="2">
    <source>
        <dbReference type="ARBA" id="ARBA00022679"/>
    </source>
</evidence>
<dbReference type="Pfam" id="PF00136">
    <property type="entry name" value="DNA_pol_B"/>
    <property type="match status" value="1"/>
</dbReference>
<dbReference type="Gene3D" id="3.90.1600.10">
    <property type="entry name" value="Palm domain of DNA polymerase"/>
    <property type="match status" value="1"/>
</dbReference>
<keyword evidence="2 7" id="KW-0808">Transferase</keyword>
<evidence type="ECO:0000256" key="5">
    <source>
        <dbReference type="ARBA" id="ARBA00023125"/>
    </source>
</evidence>
<dbReference type="PROSITE" id="PS00116">
    <property type="entry name" value="DNA_POLYMERASE_B"/>
    <property type="match status" value="1"/>
</dbReference>
<dbReference type="Proteomes" id="UP000610960">
    <property type="component" value="Unassembled WGS sequence"/>
</dbReference>
<dbReference type="PRINTS" id="PR00106">
    <property type="entry name" value="DNAPOLB"/>
</dbReference>
<accession>A0A830GSX5</accession>
<dbReference type="InterPro" id="IPR012337">
    <property type="entry name" value="RNaseH-like_sf"/>
</dbReference>
<comment type="caution">
    <text evidence="10">The sequence shown here is derived from an EMBL/GenBank/DDBJ whole genome shotgun (WGS) entry which is preliminary data.</text>
</comment>
<dbReference type="InterPro" id="IPR006133">
    <property type="entry name" value="DNA-dir_DNA_pol_B_exonuc"/>
</dbReference>
<gene>
    <name evidence="10" type="ORF">GCM10007981_06210</name>
</gene>
<proteinExistence type="inferred from homology"/>
<dbReference type="RefSeq" id="WP_188595965.1">
    <property type="nucleotide sequence ID" value="NZ_BMNL01000001.1"/>
</dbReference>
<dbReference type="Gene3D" id="3.30.420.10">
    <property type="entry name" value="Ribonuclease H-like superfamily/Ribonuclease H"/>
    <property type="match status" value="1"/>
</dbReference>
<dbReference type="Gene3D" id="3.30.342.10">
    <property type="entry name" value="DNA Polymerase, chain B, domain 1"/>
    <property type="match status" value="1"/>
</dbReference>
<evidence type="ECO:0000256" key="1">
    <source>
        <dbReference type="ARBA" id="ARBA00005755"/>
    </source>
</evidence>
<dbReference type="InterPro" id="IPR043502">
    <property type="entry name" value="DNA/RNA_pol_sf"/>
</dbReference>
<organism evidence="10 11">
    <name type="scientific">Thermocladium modestius</name>
    <dbReference type="NCBI Taxonomy" id="62609"/>
    <lineage>
        <taxon>Archaea</taxon>
        <taxon>Thermoproteota</taxon>
        <taxon>Thermoprotei</taxon>
        <taxon>Thermoproteales</taxon>
        <taxon>Thermoproteaceae</taxon>
        <taxon>Thermocladium</taxon>
    </lineage>
</organism>
<dbReference type="InterPro" id="IPR023211">
    <property type="entry name" value="DNA_pol_palm_dom_sf"/>
</dbReference>
<dbReference type="Pfam" id="PF03104">
    <property type="entry name" value="DNA_pol_B_exo1"/>
    <property type="match status" value="1"/>
</dbReference>
<dbReference type="NCBIfam" id="TIGR00592">
    <property type="entry name" value="pol2"/>
    <property type="match status" value="1"/>
</dbReference>
<dbReference type="EC" id="2.7.7.7" evidence="7"/>
<dbReference type="GO" id="GO:0006261">
    <property type="term" value="P:DNA-templated DNA replication"/>
    <property type="evidence" value="ECO:0007669"/>
    <property type="project" value="TreeGrafter"/>
</dbReference>
<dbReference type="InterPro" id="IPR036397">
    <property type="entry name" value="RNaseH_sf"/>
</dbReference>
<dbReference type="InterPro" id="IPR006134">
    <property type="entry name" value="DNA-dir_DNA_pol_B_multi_dom"/>
</dbReference>
<evidence type="ECO:0000256" key="3">
    <source>
        <dbReference type="ARBA" id="ARBA00022695"/>
    </source>
</evidence>
<dbReference type="InterPro" id="IPR006172">
    <property type="entry name" value="DNA-dir_DNA_pol_B"/>
</dbReference>
<reference evidence="10" key="1">
    <citation type="journal article" date="2014" name="Int. J. Syst. Evol. Microbiol.">
        <title>Complete genome sequence of Corynebacterium casei LMG S-19264T (=DSM 44701T), isolated from a smear-ripened cheese.</title>
        <authorList>
            <consortium name="US DOE Joint Genome Institute (JGI-PGF)"/>
            <person name="Walter F."/>
            <person name="Albersmeier A."/>
            <person name="Kalinowski J."/>
            <person name="Ruckert C."/>
        </authorList>
    </citation>
    <scope>NUCLEOTIDE SEQUENCE</scope>
    <source>
        <strain evidence="10">JCM 10088</strain>
    </source>
</reference>
<dbReference type="CDD" id="cd05781">
    <property type="entry name" value="DNA_polB_B3_exo"/>
    <property type="match status" value="1"/>
</dbReference>
<evidence type="ECO:0000256" key="4">
    <source>
        <dbReference type="ARBA" id="ARBA00022932"/>
    </source>
</evidence>
<dbReference type="GO" id="GO:0003887">
    <property type="term" value="F:DNA-directed DNA polymerase activity"/>
    <property type="evidence" value="ECO:0007669"/>
    <property type="project" value="UniProtKB-KW"/>
</dbReference>
<dbReference type="GO" id="GO:0003677">
    <property type="term" value="F:DNA binding"/>
    <property type="evidence" value="ECO:0007669"/>
    <property type="project" value="UniProtKB-KW"/>
</dbReference>
<dbReference type="PANTHER" id="PTHR10322">
    <property type="entry name" value="DNA POLYMERASE CATALYTIC SUBUNIT"/>
    <property type="match status" value="1"/>
</dbReference>
<reference evidence="10" key="2">
    <citation type="submission" date="2020-09" db="EMBL/GenBank/DDBJ databases">
        <authorList>
            <person name="Sun Q."/>
            <person name="Ohkuma M."/>
        </authorList>
    </citation>
    <scope>NUCLEOTIDE SEQUENCE</scope>
    <source>
        <strain evidence="10">JCM 10088</strain>
    </source>
</reference>
<keyword evidence="7" id="KW-0235">DNA replication</keyword>
<evidence type="ECO:0000313" key="10">
    <source>
        <dbReference type="EMBL" id="GGP20006.1"/>
    </source>
</evidence>
<feature type="domain" description="DNA-directed DNA polymerase family B exonuclease" evidence="9">
    <location>
        <begin position="106"/>
        <end position="294"/>
    </location>
</feature>
<dbReference type="PANTHER" id="PTHR10322:SF23">
    <property type="entry name" value="DNA POLYMERASE DELTA CATALYTIC SUBUNIT"/>
    <property type="match status" value="1"/>
</dbReference>
<evidence type="ECO:0000313" key="11">
    <source>
        <dbReference type="Proteomes" id="UP000610960"/>
    </source>
</evidence>
<evidence type="ECO:0000256" key="7">
    <source>
        <dbReference type="RuleBase" id="RU000442"/>
    </source>
</evidence>
<evidence type="ECO:0000259" key="9">
    <source>
        <dbReference type="Pfam" id="PF03104"/>
    </source>
</evidence>
<dbReference type="OrthoDB" id="323192at2157"/>
<dbReference type="Gene3D" id="1.10.287.690">
    <property type="entry name" value="Helix hairpin bin"/>
    <property type="match status" value="1"/>
</dbReference>
<keyword evidence="3 7" id="KW-0548">Nucleotidyltransferase</keyword>